<dbReference type="EMBL" id="JADGKB010000097">
    <property type="protein sequence ID" value="KAJ3253918.1"/>
    <property type="molecule type" value="Genomic_DNA"/>
</dbReference>
<organism evidence="1 2">
    <name type="scientific">Boothiomyces macroporosus</name>
    <dbReference type="NCBI Taxonomy" id="261099"/>
    <lineage>
        <taxon>Eukaryota</taxon>
        <taxon>Fungi</taxon>
        <taxon>Fungi incertae sedis</taxon>
        <taxon>Chytridiomycota</taxon>
        <taxon>Chytridiomycota incertae sedis</taxon>
        <taxon>Chytridiomycetes</taxon>
        <taxon>Rhizophydiales</taxon>
        <taxon>Terramycetaceae</taxon>
        <taxon>Boothiomyces</taxon>
    </lineage>
</organism>
<protein>
    <submittedName>
        <fullName evidence="1">Uncharacterized protein</fullName>
    </submittedName>
</protein>
<comment type="caution">
    <text evidence="1">The sequence shown here is derived from an EMBL/GenBank/DDBJ whole genome shotgun (WGS) entry which is preliminary data.</text>
</comment>
<gene>
    <name evidence="1" type="ORF">HK103_007652</name>
</gene>
<reference evidence="1" key="1">
    <citation type="submission" date="2020-05" db="EMBL/GenBank/DDBJ databases">
        <title>Phylogenomic resolution of chytrid fungi.</title>
        <authorList>
            <person name="Stajich J.E."/>
            <person name="Amses K."/>
            <person name="Simmons R."/>
            <person name="Seto K."/>
            <person name="Myers J."/>
            <person name="Bonds A."/>
            <person name="Quandt C.A."/>
            <person name="Barry K."/>
            <person name="Liu P."/>
            <person name="Grigoriev I."/>
            <person name="Longcore J.E."/>
            <person name="James T.Y."/>
        </authorList>
    </citation>
    <scope>NUCLEOTIDE SEQUENCE</scope>
    <source>
        <strain evidence="1">PLAUS21</strain>
    </source>
</reference>
<evidence type="ECO:0000313" key="2">
    <source>
        <dbReference type="Proteomes" id="UP001210925"/>
    </source>
</evidence>
<dbReference type="InterPro" id="IPR011989">
    <property type="entry name" value="ARM-like"/>
</dbReference>
<dbReference type="Gene3D" id="1.25.10.10">
    <property type="entry name" value="Leucine-rich Repeat Variant"/>
    <property type="match status" value="1"/>
</dbReference>
<accession>A0AAD5UF50</accession>
<dbReference type="SUPFAM" id="SSF48371">
    <property type="entry name" value="ARM repeat"/>
    <property type="match status" value="1"/>
</dbReference>
<dbReference type="Proteomes" id="UP001210925">
    <property type="component" value="Unassembled WGS sequence"/>
</dbReference>
<sequence>MEQLRPEYQALLEKISSGVMLHHKETTLDRSPVVETPIVQLQEPPHIPKAQSPVKEILADKILVFNWKDLDKSQLDILNSFSDLNCSYRENIQEMEYFDYLNTNIGSSVFLQYPKLFTQILDGLLSVHQYKFDLTLNYLLVMVDSWSVESKNSQPTTFADTQMDVTAACLDIFFKLVKLLNFRKADARVMRLLYAIAQFIKLRKDKDLFLQLFELVISVTVEEEWFQKQISSYAFSFLVECVRDIDTEDPTSIALQTIEILLKYPHLHIYIIELCKTLQDECFYQYILMKTRGYTETDLVNNILAMAIQHVNIRRLLPYSFSLKLVSSSNENETGAGLTIVRKFMSEESFIDVLPFIQVYSSHDEEILEKVGGAITQLDRNDQLIHWIRGLLSRNTAYRNYCCKMLESFNLSSKEDLFLFDANYLSSLIRLVPIDGPYLTFEGIKETISEIDIGKLYSPSFFQNLSTVLQNDGRIRERFVLDQLYIKLIYALQIGIQNDLDLTGCIKCLNVLLKGFSVVRDYVTEKKDFLIDLFKVVVQSFDLNLRFQTANLYSLAIFDIPRYWKTVILGDDVSQDELCFPELILDGFFMYGVGNRTCKYKSDTNQTIFKEIWAKISILPNSIDADPSIQYRSLELASKLKLAKSNKSFQEILSEISNFAVKAEYATLLVSNGIFEIFSSNEEDYHTLNDIVLILLNFQNYVSVDSLIKLSAVPLFRIVQDVDRLENEIKTQVILNIAINKELAIFYLMSQLMKSIVKLPGVFCSDYLVPLEIILPFSRTINCVSSVPTNVIFNYLKTIVETSRLFLNSKDENYTSGYNNIAAGRLALKILRNLLTCTRLSGISVDIHSLQFDESVKWIYDDLLNHNDSIVRALGIEILSNLVFEKDWLSNEVIHDLTNRSQKLILDLTAESIERTAGMKFYYKMYRCRASSSNFSFLCAYLQLIVSYAYSDISVIKSKLGELHFFEQIFKLESIYNSEWSKSKFDFIINLLRLVELLINYDDHFLRFLLEHCSLGNFLSFIIVNTTDPGTTLSAQRLLSRSINHLQRNNLEMLMSFFSFEHGGKYLFPLICGQLKTDQRAYIQCARTILAQILQLELDYGIDLKIDLALVTSFDDSCVGNVLADNLIQQYCTENEFSQDLYRALELILRYLPVYKNKTATSKSVLPIKIEKEIESMIMSKIDLQKVSSLLDIASVLCVDSDYTKVSFVRNSFIEILLLLLLDKTLDQRVHLKALYCVSNLISDSLKNKRKLIQLHKQSPSKSLLHVLIKLCQKESTSELVFDECVEIFKTLTSGLEFRTFIFKAGFVNSFNQIFQQFLKAKNYHKVSSVLGFFKTCCIENCGIFLAQIPETFKENCVKLLGSNSIKTVYMMINLIWCLVHEYEKAKGDFKQYGLEAFNELLARIDEQPFEIGDASVEMYQTYFDKTKEALLVLNKLL</sequence>
<proteinExistence type="predicted"/>
<evidence type="ECO:0000313" key="1">
    <source>
        <dbReference type="EMBL" id="KAJ3253918.1"/>
    </source>
</evidence>
<dbReference type="InterPro" id="IPR016024">
    <property type="entry name" value="ARM-type_fold"/>
</dbReference>
<keyword evidence="2" id="KW-1185">Reference proteome</keyword>
<name>A0AAD5UF50_9FUNG</name>